<keyword evidence="11 17" id="KW-0520">NAD</keyword>
<comment type="catalytic activity">
    <reaction evidence="1 17">
        <text>7-phospho-2-dehydro-3-deoxy-D-arabino-heptonate = 3-dehydroquinate + phosphate</text>
        <dbReference type="Rhea" id="RHEA:21968"/>
        <dbReference type="ChEBI" id="CHEBI:32364"/>
        <dbReference type="ChEBI" id="CHEBI:43474"/>
        <dbReference type="ChEBI" id="CHEBI:58394"/>
        <dbReference type="EC" id="4.2.3.4"/>
    </reaction>
</comment>
<evidence type="ECO:0000256" key="15">
    <source>
        <dbReference type="ARBA" id="ARBA00048567"/>
    </source>
</evidence>
<feature type="binding site" evidence="16">
    <location>
        <position position="64"/>
    </location>
    <ligand>
        <name>substrate</name>
    </ligand>
</feature>
<evidence type="ECO:0000256" key="13">
    <source>
        <dbReference type="ARBA" id="ARBA00023239"/>
    </source>
</evidence>
<dbReference type="HAMAP" id="MF_00110">
    <property type="entry name" value="DHQ_synthase"/>
    <property type="match status" value="1"/>
</dbReference>
<feature type="binding site" evidence="16">
    <location>
        <position position="40"/>
    </location>
    <ligand>
        <name>substrate</name>
    </ligand>
</feature>
<feature type="binding site" evidence="17">
    <location>
        <position position="353"/>
    </location>
    <ligand>
        <name>Zn(2+)</name>
        <dbReference type="ChEBI" id="CHEBI:29105"/>
    </ligand>
</feature>
<dbReference type="EC" id="2.7.1.71" evidence="16"/>
<comment type="pathway">
    <text evidence="4 16">Metabolic intermediate biosynthesis; chorismate biosynthesis; chorismate from D-erythrose 4-phosphate and phosphoenolpyruvate: step 5/7.</text>
</comment>
<comment type="similarity">
    <text evidence="17">Belongs to the sugar phosphate cyclases superfamily. Dehydroquinate synthase family.</text>
</comment>
<evidence type="ECO:0000256" key="1">
    <source>
        <dbReference type="ARBA" id="ARBA00001393"/>
    </source>
</evidence>
<dbReference type="GO" id="GO:0005524">
    <property type="term" value="F:ATP binding"/>
    <property type="evidence" value="ECO:0007669"/>
    <property type="project" value="UniProtKB-UniRule"/>
</dbReference>
<keyword evidence="8 17" id="KW-0547">Nucleotide-binding</keyword>
<dbReference type="Pfam" id="PF01202">
    <property type="entry name" value="SKI"/>
    <property type="match status" value="1"/>
</dbReference>
<dbReference type="InterPro" id="IPR031322">
    <property type="entry name" value="Shikimate/glucono_kinase"/>
</dbReference>
<dbReference type="SUPFAM" id="SSF56796">
    <property type="entry name" value="Dehydroquinate synthase-like"/>
    <property type="match status" value="1"/>
</dbReference>
<keyword evidence="6 17" id="KW-0028">Amino-acid biosynthesis</keyword>
<comment type="function">
    <text evidence="16">Catalyzes the specific phosphorylation of the 3-hydroxyl group of shikimic acid using ATP as a cosubstrate.</text>
</comment>
<sequence>MILPERVQLPVVLIGMPGAGKSRVGKRLAAALAAVYLDTDELVVEQAGKAIDRIFAEDGEAEFRRLETEAIRTALFEAEVISLGGGAVETPAVRELISGATVVHIEAPIEELTRRVRRNQKRPLLAQDPVTRLRELAERRLPLYRELADVTVHSSAEPVGRVVDQVLGALLSARVVTVAADSPYRVVIGSELSRAVENEIPDQCERILLVTAPALTEAAERLAEHLRRTEREVWVEVLPDGEAAKTISTAEHLWHRAGEVHLGRKDLVVTLGGGATTDLGGFVGATWLRGVAVLHVPTTLLAMVDAAIGGKTGINTEAGKNLVGSFYHPMMVAADLEFLRTLPQADFTAGMGEVIKAGFIADPRILELVADHPRVREVAWATGPGRVVLEELIARAVQVKAQVVAADFTEAGLREILNYGHTLAHAIELDSDFRVRHGEAVAVGMMLAAQLAHRRGLIGGELVERHRQALGDVGLPTTYRGDLDRLIELMYSDKKTRGAQLRFVLLRALGEPETVAVTEDEVRQAAEGVIL</sequence>
<dbReference type="GO" id="GO:0000287">
    <property type="term" value="F:magnesium ion binding"/>
    <property type="evidence" value="ECO:0007669"/>
    <property type="project" value="UniProtKB-UniRule"/>
</dbReference>
<feature type="binding site" evidence="17">
    <location>
        <begin position="240"/>
        <end position="245"/>
    </location>
    <ligand>
        <name>NAD(+)</name>
        <dbReference type="ChEBI" id="CHEBI:57540"/>
    </ligand>
</feature>
<feature type="domain" description="3-dehydroquinate synthase C-terminal" evidence="19">
    <location>
        <begin position="350"/>
        <end position="496"/>
    </location>
</feature>
<dbReference type="KEGG" id="sapp:SAC06_05755"/>
<dbReference type="PANTHER" id="PTHR43622">
    <property type="entry name" value="3-DEHYDROQUINATE SYNTHASE"/>
    <property type="match status" value="1"/>
</dbReference>
<dbReference type="PRINTS" id="PR01100">
    <property type="entry name" value="SHIKIMTKNASE"/>
</dbReference>
<evidence type="ECO:0000256" key="9">
    <source>
        <dbReference type="ARBA" id="ARBA00022777"/>
    </source>
</evidence>
<dbReference type="CDD" id="cd08195">
    <property type="entry name" value="DHQS"/>
    <property type="match status" value="1"/>
</dbReference>
<comment type="subcellular location">
    <subcellularLocation>
        <location evidence="17">Cytoplasm</location>
    </subcellularLocation>
</comment>
<feature type="binding site" evidence="16">
    <location>
        <position position="140"/>
    </location>
    <ligand>
        <name>substrate</name>
    </ligand>
</feature>
<evidence type="ECO:0000256" key="12">
    <source>
        <dbReference type="ARBA" id="ARBA00023141"/>
    </source>
</evidence>
<evidence type="ECO:0000259" key="18">
    <source>
        <dbReference type="Pfam" id="PF01761"/>
    </source>
</evidence>
<dbReference type="GO" id="GO:0009073">
    <property type="term" value="P:aromatic amino acid family biosynthetic process"/>
    <property type="evidence" value="ECO:0007669"/>
    <property type="project" value="UniProtKB-KW"/>
</dbReference>
<comment type="similarity">
    <text evidence="16">Belongs to the shikimate kinase family.</text>
</comment>
<dbReference type="Pfam" id="PF01761">
    <property type="entry name" value="DHQ_synthase"/>
    <property type="match status" value="1"/>
</dbReference>
<feature type="binding site" evidence="17">
    <location>
        <position position="320"/>
    </location>
    <ligand>
        <name>NAD(+)</name>
        <dbReference type="ChEBI" id="CHEBI:57540"/>
    </ligand>
</feature>
<keyword evidence="17" id="KW-0862">Zinc</keyword>
<evidence type="ECO:0000256" key="2">
    <source>
        <dbReference type="ARBA" id="ARBA00001911"/>
    </source>
</evidence>
<keyword evidence="7 16" id="KW-0808">Transferase</keyword>
<dbReference type="InterPro" id="IPR016037">
    <property type="entry name" value="DHQ_synth_AroB"/>
</dbReference>
<evidence type="ECO:0000256" key="14">
    <source>
        <dbReference type="ARBA" id="ARBA00023268"/>
    </source>
</evidence>
<feature type="binding site" evidence="17">
    <location>
        <position position="437"/>
    </location>
    <ligand>
        <name>Zn(2+)</name>
        <dbReference type="ChEBI" id="CHEBI:29105"/>
    </ligand>
</feature>
<reference evidence="20" key="1">
    <citation type="submission" date="2023-11" db="EMBL/GenBank/DDBJ databases">
        <title>Scrofimicrobium hongkongense sp. nov., isolated from a patient with peritonitis.</title>
        <authorList>
            <person name="Lao H.Y."/>
            <person name="Wong A.Y.P."/>
            <person name="Ng T.L."/>
            <person name="Wong R.Y.L."/>
            <person name="Yau M.C.Y."/>
            <person name="Lam J.Y.W."/>
            <person name="Siu G.K.H."/>
        </authorList>
    </citation>
    <scope>NUCLEOTIDE SEQUENCE</scope>
    <source>
        <strain evidence="20">R131</strain>
    </source>
</reference>
<dbReference type="NCBIfam" id="TIGR01357">
    <property type="entry name" value="aroB"/>
    <property type="match status" value="1"/>
</dbReference>
<dbReference type="Gene3D" id="1.20.1090.10">
    <property type="entry name" value="Dehydroquinate synthase-like - alpha domain"/>
    <property type="match status" value="1"/>
</dbReference>
<keyword evidence="5 17" id="KW-0963">Cytoplasm</keyword>
<dbReference type="AlphaFoldDB" id="A0AAU7V581"/>
<comment type="cofactor">
    <cofactor evidence="2 17">
        <name>NAD(+)</name>
        <dbReference type="ChEBI" id="CHEBI:57540"/>
    </cofactor>
</comment>
<evidence type="ECO:0000259" key="19">
    <source>
        <dbReference type="Pfam" id="PF24621"/>
    </source>
</evidence>
<dbReference type="SUPFAM" id="SSF52540">
    <property type="entry name" value="P-loop containing nucleoside triphosphate hydrolases"/>
    <property type="match status" value="1"/>
</dbReference>
<keyword evidence="14" id="KW-0511">Multifunctional enzyme</keyword>
<evidence type="ECO:0000256" key="10">
    <source>
        <dbReference type="ARBA" id="ARBA00022840"/>
    </source>
</evidence>
<dbReference type="InterPro" id="IPR027417">
    <property type="entry name" value="P-loop_NTPase"/>
</dbReference>
<dbReference type="Gene3D" id="3.40.50.1970">
    <property type="match status" value="1"/>
</dbReference>
<dbReference type="InterPro" id="IPR050071">
    <property type="entry name" value="Dehydroquinate_synthase"/>
</dbReference>
<keyword evidence="13 17" id="KW-0456">Lyase</keyword>
<keyword evidence="17" id="KW-0170">Cobalt</keyword>
<feature type="binding site" evidence="17">
    <location>
        <begin position="274"/>
        <end position="278"/>
    </location>
    <ligand>
        <name>NAD(+)</name>
        <dbReference type="ChEBI" id="CHEBI:57540"/>
    </ligand>
</feature>
<feature type="binding site" evidence="16">
    <location>
        <begin position="18"/>
        <end position="23"/>
    </location>
    <ligand>
        <name>ATP</name>
        <dbReference type="ChEBI" id="CHEBI:30616"/>
    </ligand>
</feature>
<feature type="binding site" evidence="17">
    <location>
        <position position="421"/>
    </location>
    <ligand>
        <name>Zn(2+)</name>
        <dbReference type="ChEBI" id="CHEBI:29105"/>
    </ligand>
</feature>
<name>A0AAU7V581_9ACTO</name>
<feature type="binding site" evidence="16">
    <location>
        <position position="85"/>
    </location>
    <ligand>
        <name>substrate</name>
    </ligand>
</feature>
<keyword evidence="17" id="KW-0479">Metal-binding</keyword>
<evidence type="ECO:0000313" key="20">
    <source>
        <dbReference type="EMBL" id="XBW07162.1"/>
    </source>
</evidence>
<gene>
    <name evidence="17 20" type="primary">aroB</name>
    <name evidence="16" type="synonym">aroK</name>
    <name evidence="20" type="ORF">SAC06_05755</name>
</gene>
<dbReference type="Pfam" id="PF24621">
    <property type="entry name" value="DHQS_C"/>
    <property type="match status" value="1"/>
</dbReference>
<dbReference type="InterPro" id="IPR056179">
    <property type="entry name" value="DHQS_C"/>
</dbReference>
<protein>
    <recommendedName>
        <fullName evidence="16 17">Multifunctional fusion protein</fullName>
    </recommendedName>
    <domain>
        <recommendedName>
            <fullName evidence="16">Shikimate kinase</fullName>
            <shortName evidence="16">SK</shortName>
            <ecNumber evidence="16">2.7.1.71</ecNumber>
        </recommendedName>
    </domain>
    <domain>
        <recommendedName>
            <fullName evidence="17">3-dehydroquinate synthase</fullName>
            <shortName evidence="17">DHQS</shortName>
            <ecNumber evidence="17">4.2.3.4</ecNumber>
        </recommendedName>
    </domain>
</protein>
<keyword evidence="16" id="KW-0460">Magnesium</keyword>
<dbReference type="GO" id="GO:0005737">
    <property type="term" value="C:cytoplasm"/>
    <property type="evidence" value="ECO:0007669"/>
    <property type="project" value="UniProtKB-SubCell"/>
</dbReference>
<feature type="binding site" evidence="16">
    <location>
        <position position="122"/>
    </location>
    <ligand>
        <name>ATP</name>
        <dbReference type="ChEBI" id="CHEBI:30616"/>
    </ligand>
</feature>
<dbReference type="InterPro" id="IPR023000">
    <property type="entry name" value="Shikimate_kinase_CS"/>
</dbReference>
<evidence type="ECO:0000256" key="17">
    <source>
        <dbReference type="HAMAP-Rule" id="MF_00110"/>
    </source>
</evidence>
<comment type="cofactor">
    <cofactor evidence="16">
        <name>Mg(2+)</name>
        <dbReference type="ChEBI" id="CHEBI:18420"/>
    </cofactor>
    <text evidence="16">Binds 1 Mg(2+) ion per subunit.</text>
</comment>
<dbReference type="CDD" id="cd00464">
    <property type="entry name" value="SK"/>
    <property type="match status" value="1"/>
</dbReference>
<dbReference type="InterPro" id="IPR030960">
    <property type="entry name" value="DHQS/DOIS_N"/>
</dbReference>
<comment type="function">
    <text evidence="17">Catalyzes the conversion of 3-deoxy-D-arabino-heptulosonate 7-phosphate (DAHP) to dehydroquinate (DHQ).</text>
</comment>
<comment type="caution">
    <text evidence="16">Lacks conserved residue(s) required for the propagation of feature annotation.</text>
</comment>
<evidence type="ECO:0000256" key="5">
    <source>
        <dbReference type="ARBA" id="ARBA00022490"/>
    </source>
</evidence>
<evidence type="ECO:0000256" key="7">
    <source>
        <dbReference type="ARBA" id="ARBA00022679"/>
    </source>
</evidence>
<evidence type="ECO:0000256" key="6">
    <source>
        <dbReference type="ARBA" id="ARBA00022605"/>
    </source>
</evidence>
<dbReference type="InterPro" id="IPR000623">
    <property type="entry name" value="Shikimate_kinase/TSH1"/>
</dbReference>
<organism evidence="20">
    <name type="scientific">Scrofimicrobium appendicitidis</name>
    <dbReference type="NCBI Taxonomy" id="3079930"/>
    <lineage>
        <taxon>Bacteria</taxon>
        <taxon>Bacillati</taxon>
        <taxon>Actinomycetota</taxon>
        <taxon>Actinomycetes</taxon>
        <taxon>Actinomycetales</taxon>
        <taxon>Actinomycetaceae</taxon>
        <taxon>Scrofimicrobium</taxon>
    </lineage>
</organism>
<dbReference type="GO" id="GO:0008652">
    <property type="term" value="P:amino acid biosynthetic process"/>
    <property type="evidence" value="ECO:0007669"/>
    <property type="project" value="UniProtKB-KW"/>
</dbReference>
<evidence type="ECO:0000256" key="8">
    <source>
        <dbReference type="ARBA" id="ARBA00022741"/>
    </source>
</evidence>
<feature type="domain" description="3-dehydroquinate synthase N-terminal" evidence="18">
    <location>
        <begin position="237"/>
        <end position="348"/>
    </location>
</feature>
<keyword evidence="9 16" id="KW-0418">Kinase</keyword>
<dbReference type="EC" id="4.2.3.4" evidence="17"/>
<evidence type="ECO:0000256" key="4">
    <source>
        <dbReference type="ARBA" id="ARBA00004842"/>
    </source>
</evidence>
<comment type="pathway">
    <text evidence="3 17">Metabolic intermediate biosynthesis; chorismate biosynthesis; chorismate from D-erythrose 4-phosphate and phosphoenolpyruvate: step 2/7.</text>
</comment>
<dbReference type="HAMAP" id="MF_00109">
    <property type="entry name" value="Shikimate_kinase"/>
    <property type="match status" value="1"/>
</dbReference>
<dbReference type="RefSeq" id="WP_350257368.1">
    <property type="nucleotide sequence ID" value="NZ_CP138335.1"/>
</dbReference>
<dbReference type="GO" id="GO:0009423">
    <property type="term" value="P:chorismate biosynthetic process"/>
    <property type="evidence" value="ECO:0007669"/>
    <property type="project" value="UniProtKB-UniRule"/>
</dbReference>
<comment type="catalytic activity">
    <reaction evidence="15 16">
        <text>shikimate + ATP = 3-phosphoshikimate + ADP + H(+)</text>
        <dbReference type="Rhea" id="RHEA:13121"/>
        <dbReference type="ChEBI" id="CHEBI:15378"/>
        <dbReference type="ChEBI" id="CHEBI:30616"/>
        <dbReference type="ChEBI" id="CHEBI:36208"/>
        <dbReference type="ChEBI" id="CHEBI:145989"/>
        <dbReference type="ChEBI" id="CHEBI:456216"/>
        <dbReference type="EC" id="2.7.1.71"/>
    </reaction>
</comment>
<accession>A0AAU7V581</accession>
<dbReference type="PANTHER" id="PTHR43622:SF7">
    <property type="entry name" value="3-DEHYDROQUINATE SYNTHASE, CHLOROPLASTIC"/>
    <property type="match status" value="1"/>
</dbReference>
<feature type="binding site" evidence="17">
    <location>
        <begin position="338"/>
        <end position="341"/>
    </location>
    <ligand>
        <name>NAD(+)</name>
        <dbReference type="ChEBI" id="CHEBI:57540"/>
    </ligand>
</feature>
<comment type="cofactor">
    <cofactor evidence="17">
        <name>Co(2+)</name>
        <dbReference type="ChEBI" id="CHEBI:48828"/>
    </cofactor>
    <cofactor evidence="17">
        <name>Zn(2+)</name>
        <dbReference type="ChEBI" id="CHEBI:29105"/>
    </cofactor>
    <text evidence="17">Binds 1 divalent metal cation per subunit. Can use either Co(2+) or Zn(2+).</text>
</comment>
<keyword evidence="12 17" id="KW-0057">Aromatic amino acid biosynthesis</keyword>
<evidence type="ECO:0000256" key="11">
    <source>
        <dbReference type="ARBA" id="ARBA00023027"/>
    </source>
</evidence>
<evidence type="ECO:0000256" key="3">
    <source>
        <dbReference type="ARBA" id="ARBA00004661"/>
    </source>
</evidence>
<dbReference type="EMBL" id="CP138335">
    <property type="protein sequence ID" value="XBW07162.1"/>
    <property type="molecule type" value="Genomic_DNA"/>
</dbReference>
<feature type="binding site" evidence="16">
    <location>
        <position position="22"/>
    </location>
    <ligand>
        <name>Mg(2+)</name>
        <dbReference type="ChEBI" id="CHEBI:18420"/>
    </ligand>
</feature>
<dbReference type="PROSITE" id="PS01128">
    <property type="entry name" value="SHIKIMATE_KINASE"/>
    <property type="match status" value="1"/>
</dbReference>
<keyword evidence="10 16" id="KW-0067">ATP-binding</keyword>
<dbReference type="GO" id="GO:0004765">
    <property type="term" value="F:shikimate kinase activity"/>
    <property type="evidence" value="ECO:0007669"/>
    <property type="project" value="UniProtKB-UniRule"/>
</dbReference>
<feature type="binding site" evidence="17">
    <location>
        <position position="311"/>
    </location>
    <ligand>
        <name>NAD(+)</name>
        <dbReference type="ChEBI" id="CHEBI:57540"/>
    </ligand>
</feature>
<evidence type="ECO:0000256" key="16">
    <source>
        <dbReference type="HAMAP-Rule" id="MF_00109"/>
    </source>
</evidence>
<dbReference type="GO" id="GO:0003856">
    <property type="term" value="F:3-dehydroquinate synthase activity"/>
    <property type="evidence" value="ECO:0007669"/>
    <property type="project" value="UniProtKB-UniRule"/>
</dbReference>
<proteinExistence type="inferred from homology"/>
<feature type="binding site" evidence="17">
    <location>
        <begin position="298"/>
        <end position="299"/>
    </location>
    <ligand>
        <name>NAD(+)</name>
        <dbReference type="ChEBI" id="CHEBI:57540"/>
    </ligand>
</feature>
<dbReference type="Gene3D" id="3.40.50.300">
    <property type="entry name" value="P-loop containing nucleotide triphosphate hydrolases"/>
    <property type="match status" value="1"/>
</dbReference>
<comment type="subunit">
    <text evidence="16">Monomer.</text>
</comment>